<sequence>MNITKTLIICIVALFQTVTLSNAAVHTSVAPRSNPQDYSSVPTSTTNYITQPSCFDKLNNCGDYGNDACLGIFHYWALENCQRHCEMCNTTFPKGCYDKEPTICSSEADTICTNTAYKAYVEVNCQKTCYQCSGHIRTTPTPKGCSYKGVHYQHNAQWKDGCKKCTCINGLYNCVEICPQYQWPNWPLGKSTRGCCPSHVIGVGDPVCNYGGKEYKQDETWSDGCQFSCVCNDGKAGQYQCKEKCPKWDLPDVCHWNPAPPGKCCRQPECPLPYVITGYPDY</sequence>
<organism evidence="3 4">
    <name type="scientific">Mytilus edulis</name>
    <name type="common">Blue mussel</name>
    <dbReference type="NCBI Taxonomy" id="6550"/>
    <lineage>
        <taxon>Eukaryota</taxon>
        <taxon>Metazoa</taxon>
        <taxon>Spiralia</taxon>
        <taxon>Lophotrochozoa</taxon>
        <taxon>Mollusca</taxon>
        <taxon>Bivalvia</taxon>
        <taxon>Autobranchia</taxon>
        <taxon>Pteriomorphia</taxon>
        <taxon>Mytilida</taxon>
        <taxon>Mytiloidea</taxon>
        <taxon>Mytilidae</taxon>
        <taxon>Mytilinae</taxon>
        <taxon>Mytilus</taxon>
    </lineage>
</organism>
<evidence type="ECO:0000313" key="3">
    <source>
        <dbReference type="EMBL" id="CAG2239321.1"/>
    </source>
</evidence>
<protein>
    <recommendedName>
        <fullName evidence="2">VWFC domain-containing protein</fullName>
    </recommendedName>
</protein>
<reference evidence="3" key="1">
    <citation type="submission" date="2021-03" db="EMBL/GenBank/DDBJ databases">
        <authorList>
            <person name="Bekaert M."/>
        </authorList>
    </citation>
    <scope>NUCLEOTIDE SEQUENCE</scope>
</reference>
<dbReference type="PROSITE" id="PS01208">
    <property type="entry name" value="VWFC_1"/>
    <property type="match status" value="1"/>
</dbReference>
<feature type="domain" description="VWFC" evidence="2">
    <location>
        <begin position="206"/>
        <end position="271"/>
    </location>
</feature>
<keyword evidence="4" id="KW-1185">Reference proteome</keyword>
<name>A0A8S3U1V2_MYTED</name>
<dbReference type="SUPFAM" id="SSF57603">
    <property type="entry name" value="FnI-like domain"/>
    <property type="match status" value="1"/>
</dbReference>
<evidence type="ECO:0000313" key="4">
    <source>
        <dbReference type="Proteomes" id="UP000683360"/>
    </source>
</evidence>
<dbReference type="Gene3D" id="2.10.70.10">
    <property type="entry name" value="Complement Module, domain 1"/>
    <property type="match status" value="1"/>
</dbReference>
<feature type="chain" id="PRO_5035904062" description="VWFC domain-containing protein" evidence="1">
    <location>
        <begin position="24"/>
        <end position="282"/>
    </location>
</feature>
<gene>
    <name evidence="3" type="ORF">MEDL_51679</name>
</gene>
<comment type="caution">
    <text evidence="3">The sequence shown here is derived from an EMBL/GenBank/DDBJ whole genome shotgun (WGS) entry which is preliminary data.</text>
</comment>
<proteinExistence type="predicted"/>
<evidence type="ECO:0000256" key="1">
    <source>
        <dbReference type="SAM" id="SignalP"/>
    </source>
</evidence>
<dbReference type="AlphaFoldDB" id="A0A8S3U1V2"/>
<dbReference type="PROSITE" id="PS50184">
    <property type="entry name" value="VWFC_2"/>
    <property type="match status" value="1"/>
</dbReference>
<feature type="signal peptide" evidence="1">
    <location>
        <begin position="1"/>
        <end position="23"/>
    </location>
</feature>
<dbReference type="EMBL" id="CAJPWZ010002514">
    <property type="protein sequence ID" value="CAG2239321.1"/>
    <property type="molecule type" value="Genomic_DNA"/>
</dbReference>
<dbReference type="SMART" id="SM00214">
    <property type="entry name" value="VWC"/>
    <property type="match status" value="2"/>
</dbReference>
<evidence type="ECO:0000259" key="2">
    <source>
        <dbReference type="PROSITE" id="PS50184"/>
    </source>
</evidence>
<accession>A0A8S3U1V2</accession>
<dbReference type="SMART" id="SM00254">
    <property type="entry name" value="ShKT"/>
    <property type="match status" value="2"/>
</dbReference>
<dbReference type="OrthoDB" id="6106445at2759"/>
<keyword evidence="1" id="KW-0732">Signal</keyword>
<dbReference type="InterPro" id="IPR003582">
    <property type="entry name" value="ShKT_dom"/>
</dbReference>
<dbReference type="InterPro" id="IPR001007">
    <property type="entry name" value="VWF_dom"/>
</dbReference>
<dbReference type="Proteomes" id="UP000683360">
    <property type="component" value="Unassembled WGS sequence"/>
</dbReference>